<keyword evidence="3" id="KW-0611">Plant defense</keyword>
<evidence type="ECO:0000313" key="6">
    <source>
        <dbReference type="EMBL" id="KAL2335689.1"/>
    </source>
</evidence>
<evidence type="ECO:0000313" key="7">
    <source>
        <dbReference type="Proteomes" id="UP001603857"/>
    </source>
</evidence>
<accession>A0ABD1MIW2</accession>
<dbReference type="Gene3D" id="3.80.10.10">
    <property type="entry name" value="Ribonuclease Inhibitor"/>
    <property type="match status" value="2"/>
</dbReference>
<dbReference type="Pfam" id="PF18052">
    <property type="entry name" value="Rx_N"/>
    <property type="match status" value="1"/>
</dbReference>
<keyword evidence="7" id="KW-1185">Reference proteome</keyword>
<dbReference type="PANTHER" id="PTHR47186">
    <property type="entry name" value="LEUCINE-RICH REPEAT-CONTAINING PROTEIN 57"/>
    <property type="match status" value="1"/>
</dbReference>
<keyword evidence="2" id="KW-0547">Nucleotide-binding</keyword>
<dbReference type="Gene3D" id="1.20.5.4130">
    <property type="match status" value="1"/>
</dbReference>
<evidence type="ECO:0000259" key="5">
    <source>
        <dbReference type="Pfam" id="PF25019"/>
    </source>
</evidence>
<keyword evidence="1" id="KW-0677">Repeat</keyword>
<organism evidence="6 7">
    <name type="scientific">Flemingia macrophylla</name>
    <dbReference type="NCBI Taxonomy" id="520843"/>
    <lineage>
        <taxon>Eukaryota</taxon>
        <taxon>Viridiplantae</taxon>
        <taxon>Streptophyta</taxon>
        <taxon>Embryophyta</taxon>
        <taxon>Tracheophyta</taxon>
        <taxon>Spermatophyta</taxon>
        <taxon>Magnoliopsida</taxon>
        <taxon>eudicotyledons</taxon>
        <taxon>Gunneridae</taxon>
        <taxon>Pentapetalae</taxon>
        <taxon>rosids</taxon>
        <taxon>fabids</taxon>
        <taxon>Fabales</taxon>
        <taxon>Fabaceae</taxon>
        <taxon>Papilionoideae</taxon>
        <taxon>50 kb inversion clade</taxon>
        <taxon>NPAAA clade</taxon>
        <taxon>indigoferoid/millettioid clade</taxon>
        <taxon>Phaseoleae</taxon>
        <taxon>Flemingia</taxon>
    </lineage>
</organism>
<proteinExistence type="predicted"/>
<dbReference type="InterPro" id="IPR041118">
    <property type="entry name" value="Rx_N"/>
</dbReference>
<dbReference type="SUPFAM" id="SSF52058">
    <property type="entry name" value="L domain-like"/>
    <property type="match status" value="1"/>
</dbReference>
<dbReference type="GO" id="GO:0006952">
    <property type="term" value="P:defense response"/>
    <property type="evidence" value="ECO:0007669"/>
    <property type="project" value="UniProtKB-KW"/>
</dbReference>
<dbReference type="InterPro" id="IPR032675">
    <property type="entry name" value="LRR_dom_sf"/>
</dbReference>
<sequence length="453" mass="51142">MADVVGGALLSAFLQTAVDRLASRQVVDFFRGRKLDEKLLNRLKLKLRSINALVGDAELKQIQSQLVRDWLFEVKDAVYDAEDLLDEIDYEITRCQVEAESEPQAFLHMVPNFFNTTFNSFSIKIDSRMKEVLEKLEDLVNQKDDLGLKETTCSGIGSSKLKHLRSLDLSGTGIERLSDSTCLLYNLQILKLNFCRKLTELPSKLHKLTNLHYLEFVETKVRKTPMHIGRLNNLRVLSSFYVGKISEFGIEQLEGLDLIEEISIRELDNIVNPSDALAANLKNKTHLVKLELEWTKNHIHYDSRKENQMLENLQPSKHLTNLSVCSYAGTNIPTSDNYCPQVEMFSDGSLPSNLKRMNLSNCSKVIASLKGSLAANSSLEILSIWKVDVESFPDEGFLPLSLTSLDINFCSNLKNLNYKGLSHLLSLEKLKIQSCGNLRGLPDEGLSKFISNL</sequence>
<reference evidence="6 7" key="1">
    <citation type="submission" date="2024-08" db="EMBL/GenBank/DDBJ databases">
        <title>Insights into the chromosomal genome structure of Flemingia macrophylla.</title>
        <authorList>
            <person name="Ding Y."/>
            <person name="Zhao Y."/>
            <person name="Bi W."/>
            <person name="Wu M."/>
            <person name="Zhao G."/>
            <person name="Gong Y."/>
            <person name="Li W."/>
            <person name="Zhang P."/>
        </authorList>
    </citation>
    <scope>NUCLEOTIDE SEQUENCE [LARGE SCALE GENOMIC DNA]</scope>
    <source>
        <strain evidence="6">DYQJB</strain>
        <tissue evidence="6">Leaf</tissue>
    </source>
</reference>
<dbReference type="GO" id="GO:0000166">
    <property type="term" value="F:nucleotide binding"/>
    <property type="evidence" value="ECO:0007669"/>
    <property type="project" value="UniProtKB-KW"/>
</dbReference>
<protein>
    <recommendedName>
        <fullName evidence="8">Rx N-terminal domain-containing protein</fullName>
    </recommendedName>
</protein>
<dbReference type="PANTHER" id="PTHR47186:SF43">
    <property type="entry name" value="TYPE DISEASE RESISTANCE PROTEIN CNL-J3, PUTATIVE-RELATED"/>
    <property type="match status" value="1"/>
</dbReference>
<feature type="domain" description="R13L1/DRL21-like LRR repeat region" evidence="5">
    <location>
        <begin position="250"/>
        <end position="385"/>
    </location>
</feature>
<evidence type="ECO:0000256" key="3">
    <source>
        <dbReference type="ARBA" id="ARBA00022821"/>
    </source>
</evidence>
<evidence type="ECO:0000259" key="4">
    <source>
        <dbReference type="Pfam" id="PF18052"/>
    </source>
</evidence>
<dbReference type="InterPro" id="IPR001611">
    <property type="entry name" value="Leu-rich_rpt"/>
</dbReference>
<comment type="caution">
    <text evidence="6">The sequence shown here is derived from an EMBL/GenBank/DDBJ whole genome shotgun (WGS) entry which is preliminary data.</text>
</comment>
<feature type="domain" description="Disease resistance N-terminal" evidence="4">
    <location>
        <begin position="10"/>
        <end position="101"/>
    </location>
</feature>
<dbReference type="Proteomes" id="UP001603857">
    <property type="component" value="Unassembled WGS sequence"/>
</dbReference>
<evidence type="ECO:0000256" key="1">
    <source>
        <dbReference type="ARBA" id="ARBA00022737"/>
    </source>
</evidence>
<dbReference type="PROSITE" id="PS51450">
    <property type="entry name" value="LRR"/>
    <property type="match status" value="1"/>
</dbReference>
<dbReference type="AlphaFoldDB" id="A0ABD1MIW2"/>
<gene>
    <name evidence="6" type="ORF">Fmac_016902</name>
</gene>
<dbReference type="Pfam" id="PF25019">
    <property type="entry name" value="LRR_R13L1-DRL21"/>
    <property type="match status" value="1"/>
</dbReference>
<evidence type="ECO:0008006" key="8">
    <source>
        <dbReference type="Google" id="ProtNLM"/>
    </source>
</evidence>
<dbReference type="InterPro" id="IPR056789">
    <property type="entry name" value="LRR_R13L1-DRL21"/>
</dbReference>
<name>A0ABD1MIW2_9FABA</name>
<dbReference type="EMBL" id="JBGMDY010000005">
    <property type="protein sequence ID" value="KAL2335689.1"/>
    <property type="molecule type" value="Genomic_DNA"/>
</dbReference>
<evidence type="ECO:0000256" key="2">
    <source>
        <dbReference type="ARBA" id="ARBA00022741"/>
    </source>
</evidence>